<evidence type="ECO:0000313" key="2">
    <source>
        <dbReference type="EMBL" id="KAF2194596.1"/>
    </source>
</evidence>
<protein>
    <submittedName>
        <fullName evidence="2">Uncharacterized protein</fullName>
    </submittedName>
</protein>
<keyword evidence="3" id="KW-1185">Reference proteome</keyword>
<sequence>MASTSDWQDYRDYTLTALTTIFTTPPECFDRPLTLVSTGTEDASYSDWSTDVVQWDAYEFDSTTALSCYPPTPAGPSTTFPGQTITIWDHNYFSPAACPHDHFMFNATSWTTSTSGSVGTITEATCCPVGYTSHNYFGCTSHFASATKALLTENIITDSQYEGSTYSVTGSATLGTDLPHVLIRSIYSVAWESSDLSLFTPASAPILQPSGTSQMSASLSSISGDSAGASLVSTSGSSKKRHGMSSKARITAEVGAIVGFLGLLCLLSWFLIRQRLLRKKESAVANDG</sequence>
<reference evidence="2" key="1">
    <citation type="journal article" date="2020" name="Stud. Mycol.">
        <title>101 Dothideomycetes genomes: a test case for predicting lifestyles and emergence of pathogens.</title>
        <authorList>
            <person name="Haridas S."/>
            <person name="Albert R."/>
            <person name="Binder M."/>
            <person name="Bloem J."/>
            <person name="Labutti K."/>
            <person name="Salamov A."/>
            <person name="Andreopoulos B."/>
            <person name="Baker S."/>
            <person name="Barry K."/>
            <person name="Bills G."/>
            <person name="Bluhm B."/>
            <person name="Cannon C."/>
            <person name="Castanera R."/>
            <person name="Culley D."/>
            <person name="Daum C."/>
            <person name="Ezra D."/>
            <person name="Gonzalez J."/>
            <person name="Henrissat B."/>
            <person name="Kuo A."/>
            <person name="Liang C."/>
            <person name="Lipzen A."/>
            <person name="Lutzoni F."/>
            <person name="Magnuson J."/>
            <person name="Mondo S."/>
            <person name="Nolan M."/>
            <person name="Ohm R."/>
            <person name="Pangilinan J."/>
            <person name="Park H.-J."/>
            <person name="Ramirez L."/>
            <person name="Alfaro M."/>
            <person name="Sun H."/>
            <person name="Tritt A."/>
            <person name="Yoshinaga Y."/>
            <person name="Zwiers L.-H."/>
            <person name="Turgeon B."/>
            <person name="Goodwin S."/>
            <person name="Spatafora J."/>
            <person name="Crous P."/>
            <person name="Grigoriev I."/>
        </authorList>
    </citation>
    <scope>NUCLEOTIDE SEQUENCE</scope>
    <source>
        <strain evidence="2">CBS 207.26</strain>
    </source>
</reference>
<accession>A0A6A6EXE3</accession>
<dbReference type="Proteomes" id="UP000800200">
    <property type="component" value="Unassembled WGS sequence"/>
</dbReference>
<dbReference type="OrthoDB" id="4770059at2759"/>
<evidence type="ECO:0000313" key="3">
    <source>
        <dbReference type="Proteomes" id="UP000800200"/>
    </source>
</evidence>
<keyword evidence="1" id="KW-0472">Membrane</keyword>
<keyword evidence="1" id="KW-0812">Transmembrane</keyword>
<proteinExistence type="predicted"/>
<name>A0A6A6EXE3_9PEZI</name>
<gene>
    <name evidence="2" type="ORF">K469DRAFT_744483</name>
</gene>
<dbReference type="AlphaFoldDB" id="A0A6A6EXE3"/>
<organism evidence="2 3">
    <name type="scientific">Zopfia rhizophila CBS 207.26</name>
    <dbReference type="NCBI Taxonomy" id="1314779"/>
    <lineage>
        <taxon>Eukaryota</taxon>
        <taxon>Fungi</taxon>
        <taxon>Dikarya</taxon>
        <taxon>Ascomycota</taxon>
        <taxon>Pezizomycotina</taxon>
        <taxon>Dothideomycetes</taxon>
        <taxon>Dothideomycetes incertae sedis</taxon>
        <taxon>Zopfiaceae</taxon>
        <taxon>Zopfia</taxon>
    </lineage>
</organism>
<evidence type="ECO:0000256" key="1">
    <source>
        <dbReference type="SAM" id="Phobius"/>
    </source>
</evidence>
<keyword evidence="1" id="KW-1133">Transmembrane helix</keyword>
<feature type="transmembrane region" description="Helical" evidence="1">
    <location>
        <begin position="254"/>
        <end position="272"/>
    </location>
</feature>
<dbReference type="EMBL" id="ML994611">
    <property type="protein sequence ID" value="KAF2194596.1"/>
    <property type="molecule type" value="Genomic_DNA"/>
</dbReference>